<gene>
    <name evidence="1" type="ORF">SMRZ_LOCUS20415</name>
</gene>
<dbReference type="Proteomes" id="UP000277204">
    <property type="component" value="Unassembled WGS sequence"/>
</dbReference>
<dbReference type="EMBL" id="UZAI01018298">
    <property type="protein sequence ID" value="VDP35551.1"/>
    <property type="molecule type" value="Genomic_DNA"/>
</dbReference>
<evidence type="ECO:0000313" key="1">
    <source>
        <dbReference type="EMBL" id="VDP35551.1"/>
    </source>
</evidence>
<sequence>MTVGLFGVSFFLTIVNNEHNDSVQNAHPENVVLIFSELSSLELGTLPWKQNRRI</sequence>
<name>A0A3P8CTQ2_9TREM</name>
<proteinExistence type="predicted"/>
<protein>
    <submittedName>
        <fullName evidence="1">Uncharacterized protein</fullName>
    </submittedName>
</protein>
<reference evidence="1 2" key="1">
    <citation type="submission" date="2018-11" db="EMBL/GenBank/DDBJ databases">
        <authorList>
            <consortium name="Pathogen Informatics"/>
        </authorList>
    </citation>
    <scope>NUCLEOTIDE SEQUENCE [LARGE SCALE GENOMIC DNA]</scope>
    <source>
        <strain evidence="1 2">Zambia</strain>
    </source>
</reference>
<organism evidence="1 2">
    <name type="scientific">Schistosoma margrebowiei</name>
    <dbReference type="NCBI Taxonomy" id="48269"/>
    <lineage>
        <taxon>Eukaryota</taxon>
        <taxon>Metazoa</taxon>
        <taxon>Spiralia</taxon>
        <taxon>Lophotrochozoa</taxon>
        <taxon>Platyhelminthes</taxon>
        <taxon>Trematoda</taxon>
        <taxon>Digenea</taxon>
        <taxon>Strigeidida</taxon>
        <taxon>Schistosomatoidea</taxon>
        <taxon>Schistosomatidae</taxon>
        <taxon>Schistosoma</taxon>
    </lineage>
</organism>
<accession>A0A3P8CTQ2</accession>
<keyword evidence="2" id="KW-1185">Reference proteome</keyword>
<evidence type="ECO:0000313" key="2">
    <source>
        <dbReference type="Proteomes" id="UP000277204"/>
    </source>
</evidence>
<dbReference type="AlphaFoldDB" id="A0A3P8CTQ2"/>